<dbReference type="SUPFAM" id="SSF88946">
    <property type="entry name" value="Sigma2 domain of RNA polymerase sigma factors"/>
    <property type="match status" value="1"/>
</dbReference>
<keyword evidence="5" id="KW-0804">Transcription</keyword>
<dbReference type="PANTHER" id="PTHR43133">
    <property type="entry name" value="RNA POLYMERASE ECF-TYPE SIGMA FACTO"/>
    <property type="match status" value="1"/>
</dbReference>
<keyword evidence="4" id="KW-0238">DNA-binding</keyword>
<keyword evidence="3" id="KW-0731">Sigma factor</keyword>
<dbReference type="Proteomes" id="UP001597183">
    <property type="component" value="Unassembled WGS sequence"/>
</dbReference>
<evidence type="ECO:0000256" key="3">
    <source>
        <dbReference type="ARBA" id="ARBA00023082"/>
    </source>
</evidence>
<evidence type="ECO:0000256" key="4">
    <source>
        <dbReference type="ARBA" id="ARBA00023125"/>
    </source>
</evidence>
<dbReference type="Gene3D" id="1.10.10.10">
    <property type="entry name" value="Winged helix-like DNA-binding domain superfamily/Winged helix DNA-binding domain"/>
    <property type="match status" value="1"/>
</dbReference>
<evidence type="ECO:0000256" key="1">
    <source>
        <dbReference type="ARBA" id="ARBA00010641"/>
    </source>
</evidence>
<name>A0ABW4A9J7_9ACTN</name>
<keyword evidence="9" id="KW-1185">Reference proteome</keyword>
<dbReference type="SUPFAM" id="SSF88659">
    <property type="entry name" value="Sigma3 and sigma4 domains of RNA polymerase sigma factors"/>
    <property type="match status" value="1"/>
</dbReference>
<keyword evidence="2" id="KW-0805">Transcription regulation</keyword>
<dbReference type="PANTHER" id="PTHR43133:SF50">
    <property type="entry name" value="ECF RNA POLYMERASE SIGMA FACTOR SIGM"/>
    <property type="match status" value="1"/>
</dbReference>
<dbReference type="Pfam" id="PF08281">
    <property type="entry name" value="Sigma70_r4_2"/>
    <property type="match status" value="1"/>
</dbReference>
<dbReference type="Pfam" id="PF04542">
    <property type="entry name" value="Sigma70_r2"/>
    <property type="match status" value="1"/>
</dbReference>
<protein>
    <submittedName>
        <fullName evidence="8">RNA polymerase sigma factor</fullName>
    </submittedName>
</protein>
<proteinExistence type="inferred from homology"/>
<dbReference type="RefSeq" id="WP_317795999.1">
    <property type="nucleotide sequence ID" value="NZ_AP028461.1"/>
</dbReference>
<dbReference type="EMBL" id="JBHTMK010000023">
    <property type="protein sequence ID" value="MFD1367327.1"/>
    <property type="molecule type" value="Genomic_DNA"/>
</dbReference>
<evidence type="ECO:0000256" key="5">
    <source>
        <dbReference type="ARBA" id="ARBA00023163"/>
    </source>
</evidence>
<organism evidence="8 9">
    <name type="scientific">Actinoplanes sichuanensis</name>
    <dbReference type="NCBI Taxonomy" id="512349"/>
    <lineage>
        <taxon>Bacteria</taxon>
        <taxon>Bacillati</taxon>
        <taxon>Actinomycetota</taxon>
        <taxon>Actinomycetes</taxon>
        <taxon>Micromonosporales</taxon>
        <taxon>Micromonosporaceae</taxon>
        <taxon>Actinoplanes</taxon>
    </lineage>
</organism>
<evidence type="ECO:0000313" key="8">
    <source>
        <dbReference type="EMBL" id="MFD1367327.1"/>
    </source>
</evidence>
<dbReference type="InterPro" id="IPR014284">
    <property type="entry name" value="RNA_pol_sigma-70_dom"/>
</dbReference>
<evidence type="ECO:0000259" key="7">
    <source>
        <dbReference type="Pfam" id="PF08281"/>
    </source>
</evidence>
<dbReference type="InterPro" id="IPR036388">
    <property type="entry name" value="WH-like_DNA-bd_sf"/>
</dbReference>
<evidence type="ECO:0000259" key="6">
    <source>
        <dbReference type="Pfam" id="PF04542"/>
    </source>
</evidence>
<dbReference type="Gene3D" id="1.10.1740.10">
    <property type="match status" value="1"/>
</dbReference>
<dbReference type="CDD" id="cd06171">
    <property type="entry name" value="Sigma70_r4"/>
    <property type="match status" value="1"/>
</dbReference>
<evidence type="ECO:0000256" key="2">
    <source>
        <dbReference type="ARBA" id="ARBA00023015"/>
    </source>
</evidence>
<dbReference type="NCBIfam" id="TIGR02937">
    <property type="entry name" value="sigma70-ECF"/>
    <property type="match status" value="1"/>
</dbReference>
<gene>
    <name evidence="8" type="ORF">ACFQ5G_18380</name>
</gene>
<dbReference type="InterPro" id="IPR013324">
    <property type="entry name" value="RNA_pol_sigma_r3/r4-like"/>
</dbReference>
<reference evidence="9" key="1">
    <citation type="journal article" date="2019" name="Int. J. Syst. Evol. Microbiol.">
        <title>The Global Catalogue of Microorganisms (GCM) 10K type strain sequencing project: providing services to taxonomists for standard genome sequencing and annotation.</title>
        <authorList>
            <consortium name="The Broad Institute Genomics Platform"/>
            <consortium name="The Broad Institute Genome Sequencing Center for Infectious Disease"/>
            <person name="Wu L."/>
            <person name="Ma J."/>
        </authorList>
    </citation>
    <scope>NUCLEOTIDE SEQUENCE [LARGE SCALE GENOMIC DNA]</scope>
    <source>
        <strain evidence="9">CCM 7526</strain>
    </source>
</reference>
<dbReference type="InterPro" id="IPR013325">
    <property type="entry name" value="RNA_pol_sigma_r2"/>
</dbReference>
<feature type="domain" description="RNA polymerase sigma factor 70 region 4 type 2" evidence="7">
    <location>
        <begin position="104"/>
        <end position="153"/>
    </location>
</feature>
<evidence type="ECO:0000313" key="9">
    <source>
        <dbReference type="Proteomes" id="UP001597183"/>
    </source>
</evidence>
<feature type="domain" description="RNA polymerase sigma-70 region 2" evidence="6">
    <location>
        <begin position="14"/>
        <end position="80"/>
    </location>
</feature>
<accession>A0ABW4A9J7</accession>
<dbReference type="InterPro" id="IPR013249">
    <property type="entry name" value="RNA_pol_sigma70_r4_t2"/>
</dbReference>
<comment type="caution">
    <text evidence="8">The sequence shown here is derived from an EMBL/GenBank/DDBJ whole genome shotgun (WGS) entry which is preliminary data.</text>
</comment>
<dbReference type="InterPro" id="IPR039425">
    <property type="entry name" value="RNA_pol_sigma-70-like"/>
</dbReference>
<sequence length="166" mass="18216">MSDSSAASEAVSDLFRSCYARLVGVVALASGSRTDAEECVQEAFLKAFDRWDRVSGLESPEAWVRTVALRLSSNRRRKARNMVKALLRLGPPHEDPPPDTNRLDVVQALRGLPGGQRQVVVMYYLLGFDVDHIAQALGVASGTVKSRLSRARAVLGPLLREESFHV</sequence>
<comment type="similarity">
    <text evidence="1">Belongs to the sigma-70 factor family. ECF subfamily.</text>
</comment>
<dbReference type="InterPro" id="IPR007627">
    <property type="entry name" value="RNA_pol_sigma70_r2"/>
</dbReference>